<feature type="transmembrane region" description="Helical" evidence="5">
    <location>
        <begin position="37"/>
        <end position="60"/>
    </location>
</feature>
<reference evidence="8" key="1">
    <citation type="submission" date="2017-09" db="EMBL/GenBank/DDBJ databases">
        <title>Depth-based differentiation of microbial function through sediment-hosted aquifers and enrichment of novel symbionts in the deep terrestrial subsurface.</title>
        <authorList>
            <person name="Probst A.J."/>
            <person name="Ladd B."/>
            <person name="Jarett J.K."/>
            <person name="Geller-Mcgrath D.E."/>
            <person name="Sieber C.M.K."/>
            <person name="Emerson J.B."/>
            <person name="Anantharaman K."/>
            <person name="Thomas B.C."/>
            <person name="Malmstrom R."/>
            <person name="Stieglmeier M."/>
            <person name="Klingl A."/>
            <person name="Woyke T."/>
            <person name="Ryan C.M."/>
            <person name="Banfield J.F."/>
        </authorList>
    </citation>
    <scope>NUCLEOTIDE SEQUENCE [LARGE SCALE GENOMIC DNA]</scope>
</reference>
<feature type="transmembrane region" description="Helical" evidence="5">
    <location>
        <begin position="6"/>
        <end position="25"/>
    </location>
</feature>
<dbReference type="InterPro" id="IPR004837">
    <property type="entry name" value="NaCa_Exmemb"/>
</dbReference>
<feature type="transmembrane region" description="Helical" evidence="5">
    <location>
        <begin position="175"/>
        <end position="197"/>
    </location>
</feature>
<dbReference type="GO" id="GO:0008273">
    <property type="term" value="F:calcium, potassium:sodium antiporter activity"/>
    <property type="evidence" value="ECO:0007669"/>
    <property type="project" value="TreeGrafter"/>
</dbReference>
<protein>
    <recommendedName>
        <fullName evidence="6">Sodium/calcium exchanger membrane region domain-containing protein</fullName>
    </recommendedName>
</protein>
<feature type="transmembrane region" description="Helical" evidence="5">
    <location>
        <begin position="276"/>
        <end position="296"/>
    </location>
</feature>
<gene>
    <name evidence="7" type="ORF">COU88_04780</name>
</gene>
<dbReference type="InterPro" id="IPR044880">
    <property type="entry name" value="NCX_ion-bd_dom_sf"/>
</dbReference>
<dbReference type="GO" id="GO:0005886">
    <property type="term" value="C:plasma membrane"/>
    <property type="evidence" value="ECO:0007669"/>
    <property type="project" value="TreeGrafter"/>
</dbReference>
<feature type="transmembrane region" description="Helical" evidence="5">
    <location>
        <begin position="80"/>
        <end position="98"/>
    </location>
</feature>
<evidence type="ECO:0000256" key="3">
    <source>
        <dbReference type="ARBA" id="ARBA00022989"/>
    </source>
</evidence>
<dbReference type="InterPro" id="IPR004481">
    <property type="entry name" value="K/Na/Ca-exchanger"/>
</dbReference>
<dbReference type="PANTHER" id="PTHR10846:SF8">
    <property type="entry name" value="INNER MEMBRANE PROTEIN YRBG"/>
    <property type="match status" value="1"/>
</dbReference>
<comment type="subcellular location">
    <subcellularLocation>
        <location evidence="1">Membrane</location>
        <topology evidence="1">Multi-pass membrane protein</topology>
    </subcellularLocation>
</comment>
<keyword evidence="4 5" id="KW-0472">Membrane</keyword>
<dbReference type="GO" id="GO:0005262">
    <property type="term" value="F:calcium channel activity"/>
    <property type="evidence" value="ECO:0007669"/>
    <property type="project" value="TreeGrafter"/>
</dbReference>
<dbReference type="Proteomes" id="UP000229554">
    <property type="component" value="Unassembled WGS sequence"/>
</dbReference>
<dbReference type="PANTHER" id="PTHR10846">
    <property type="entry name" value="SODIUM/POTASSIUM/CALCIUM EXCHANGER"/>
    <property type="match status" value="1"/>
</dbReference>
<evidence type="ECO:0000313" key="8">
    <source>
        <dbReference type="Proteomes" id="UP000229554"/>
    </source>
</evidence>
<dbReference type="AlphaFoldDB" id="A0A2M8KRD1"/>
<evidence type="ECO:0000256" key="2">
    <source>
        <dbReference type="ARBA" id="ARBA00022692"/>
    </source>
</evidence>
<feature type="transmembrane region" description="Helical" evidence="5">
    <location>
        <begin position="209"/>
        <end position="235"/>
    </location>
</feature>
<comment type="caution">
    <text evidence="7">The sequence shown here is derived from an EMBL/GenBank/DDBJ whole genome shotgun (WGS) entry which is preliminary data.</text>
</comment>
<keyword evidence="2 5" id="KW-0812">Transmembrane</keyword>
<keyword evidence="3 5" id="KW-1133">Transmembrane helix</keyword>
<dbReference type="EMBL" id="PFED01000196">
    <property type="protein sequence ID" value="PJE62478.1"/>
    <property type="molecule type" value="Genomic_DNA"/>
</dbReference>
<dbReference type="Pfam" id="PF01699">
    <property type="entry name" value="Na_Ca_ex"/>
    <property type="match status" value="2"/>
</dbReference>
<dbReference type="Gene3D" id="1.20.1420.30">
    <property type="entry name" value="NCX, central ion-binding region"/>
    <property type="match status" value="1"/>
</dbReference>
<feature type="transmembrane region" description="Helical" evidence="5">
    <location>
        <begin position="303"/>
        <end position="321"/>
    </location>
</feature>
<proteinExistence type="predicted"/>
<name>A0A2M8KRD1_9BACT</name>
<evidence type="ECO:0000256" key="5">
    <source>
        <dbReference type="SAM" id="Phobius"/>
    </source>
</evidence>
<feature type="domain" description="Sodium/calcium exchanger membrane region" evidence="6">
    <location>
        <begin position="180"/>
        <end position="318"/>
    </location>
</feature>
<feature type="transmembrane region" description="Helical" evidence="5">
    <location>
        <begin position="247"/>
        <end position="270"/>
    </location>
</feature>
<feature type="transmembrane region" description="Helical" evidence="5">
    <location>
        <begin position="110"/>
        <end position="129"/>
    </location>
</feature>
<evidence type="ECO:0000256" key="4">
    <source>
        <dbReference type="ARBA" id="ARBA00023136"/>
    </source>
</evidence>
<evidence type="ECO:0000259" key="6">
    <source>
        <dbReference type="Pfam" id="PF01699"/>
    </source>
</evidence>
<sequence>MTVGILIVVILALSFILYKASDHLVGAIHELSGKTIFSVFFLASIFTGVATSIPELFVGITSAVEKNPEFGLGNAIGSNIANVALVMPIAILVSGMVLNIKRAHFSRQTILILLGASLFPFLLGVDGVLSRLDGIFLLFLFIVYSIYIFNKRPAGVYGFRNVLSRIVTSFKNKNILKATSVAIGSTILMIYAAHFLLKSSLILAHLLGIQPFLVALFIVAPGTSLPELFVAMVAIRKKEIDVLYGDIYGSLIANANLVVGLTALTRPIIISVFSRYSLSIAALIVTFSLFFIFSFTKRRFEKWEAVVLLSIYILFFLAETFI</sequence>
<dbReference type="GO" id="GO:0006874">
    <property type="term" value="P:intracellular calcium ion homeostasis"/>
    <property type="evidence" value="ECO:0007669"/>
    <property type="project" value="TreeGrafter"/>
</dbReference>
<accession>A0A2M8KRD1</accession>
<organism evidence="7 8">
    <name type="scientific">Candidatus Roizmanbacteria bacterium CG10_big_fil_rev_8_21_14_0_10_39_6</name>
    <dbReference type="NCBI Taxonomy" id="1974853"/>
    <lineage>
        <taxon>Bacteria</taxon>
        <taxon>Candidatus Roizmaniibacteriota</taxon>
    </lineage>
</organism>
<feature type="transmembrane region" description="Helical" evidence="5">
    <location>
        <begin position="135"/>
        <end position="154"/>
    </location>
</feature>
<feature type="domain" description="Sodium/calcium exchanger membrane region" evidence="6">
    <location>
        <begin position="6"/>
        <end position="149"/>
    </location>
</feature>
<evidence type="ECO:0000313" key="7">
    <source>
        <dbReference type="EMBL" id="PJE62478.1"/>
    </source>
</evidence>
<evidence type="ECO:0000256" key="1">
    <source>
        <dbReference type="ARBA" id="ARBA00004141"/>
    </source>
</evidence>